<evidence type="ECO:0000313" key="1">
    <source>
        <dbReference type="EMBL" id="CAF1406118.1"/>
    </source>
</evidence>
<reference evidence="1" key="1">
    <citation type="submission" date="2021-02" db="EMBL/GenBank/DDBJ databases">
        <authorList>
            <person name="Nowell W R."/>
        </authorList>
    </citation>
    <scope>NUCLEOTIDE SEQUENCE</scope>
</reference>
<dbReference type="Proteomes" id="UP000663860">
    <property type="component" value="Unassembled WGS sequence"/>
</dbReference>
<name>A0A815LCC8_9BILA</name>
<evidence type="ECO:0000313" key="2">
    <source>
        <dbReference type="EMBL" id="CAF4049103.1"/>
    </source>
</evidence>
<dbReference type="EMBL" id="CAJOBB010003597">
    <property type="protein sequence ID" value="CAF4049103.1"/>
    <property type="molecule type" value="Genomic_DNA"/>
</dbReference>
<evidence type="ECO:0000313" key="3">
    <source>
        <dbReference type="Proteomes" id="UP000663860"/>
    </source>
</evidence>
<dbReference type="Proteomes" id="UP000663868">
    <property type="component" value="Unassembled WGS sequence"/>
</dbReference>
<gene>
    <name evidence="1" type="ORF">IZO911_LOCUS39793</name>
    <name evidence="2" type="ORF">KXQ929_LOCUS31414</name>
</gene>
<dbReference type="AlphaFoldDB" id="A0A815LCC8"/>
<dbReference type="EMBL" id="CAJNOE010001259">
    <property type="protein sequence ID" value="CAF1406118.1"/>
    <property type="molecule type" value="Genomic_DNA"/>
</dbReference>
<comment type="caution">
    <text evidence="1">The sequence shown here is derived from an EMBL/GenBank/DDBJ whole genome shotgun (WGS) entry which is preliminary data.</text>
</comment>
<sequence length="79" mass="9263">MLVPLETPISYHHVVQETLKYQCLRIGYRLMKYSQDETSFYGIVLNLDKQEQIKFTQNGKIIVLTENLMSYATFQDSTP</sequence>
<proteinExistence type="predicted"/>
<accession>A0A815LCC8</accession>
<protein>
    <submittedName>
        <fullName evidence="1">Uncharacterized protein</fullName>
    </submittedName>
</protein>
<organism evidence="1 3">
    <name type="scientific">Adineta steineri</name>
    <dbReference type="NCBI Taxonomy" id="433720"/>
    <lineage>
        <taxon>Eukaryota</taxon>
        <taxon>Metazoa</taxon>
        <taxon>Spiralia</taxon>
        <taxon>Gnathifera</taxon>
        <taxon>Rotifera</taxon>
        <taxon>Eurotatoria</taxon>
        <taxon>Bdelloidea</taxon>
        <taxon>Adinetida</taxon>
        <taxon>Adinetidae</taxon>
        <taxon>Adineta</taxon>
    </lineage>
</organism>